<proteinExistence type="predicted"/>
<dbReference type="InterPro" id="IPR042095">
    <property type="entry name" value="SUMF_sf"/>
</dbReference>
<dbReference type="InterPro" id="IPR000719">
    <property type="entry name" value="Prot_kinase_dom"/>
</dbReference>
<dbReference type="InterPro" id="IPR008271">
    <property type="entry name" value="Ser/Thr_kinase_AS"/>
</dbReference>
<feature type="coiled-coil region" evidence="6">
    <location>
        <begin position="454"/>
        <end position="481"/>
    </location>
</feature>
<evidence type="ECO:0000259" key="7">
    <source>
        <dbReference type="PROSITE" id="PS50011"/>
    </source>
</evidence>
<dbReference type="Pfam" id="PF03781">
    <property type="entry name" value="FGE-sulfatase"/>
    <property type="match status" value="1"/>
</dbReference>
<protein>
    <recommendedName>
        <fullName evidence="7">Protein kinase domain-containing protein</fullName>
    </recommendedName>
</protein>
<sequence>MNVETSHNDAANAMPRIAGYRLLREIGQGGMSTVYLAEQESLDRKVAVKVMLPEALADEVSRRRFENEARTIARLDHPNIVGIYDVGRTKDDLPYYAMPYLGRGHLGTRITRQHGISHDQTRIIATLRALLEALDYAHVRGVVHRDVKAENVLFDDAERPQLADFGIALRKGVNPRLTMTGLAVGSTAYMPPEQARGEEVDSRADLYSIGVLAWEMLTGSLPFNAGDALSMAVMHAKDPIPRLPAELMHWQRFIDRAMSKSPATRFRSAQQMLEALDRIERGGFSFEVIQSNAAMLMRRMRQMPKPLMIGGGLLAAAMIGVALQHDPANAMDNFFRVQPVATLPTIPSDPVDHMLTPPPESPAQDWVTQGQTQLAARKITSPKGDNAYDSTLAAWDADPTHEGLAPLVMAVVGALGDEMATRLRQGDEDKAREYLDRATQMANRTAPVGTEALRGMHDKAAEALRRRMANAENKRDRTDALATASLANEFAGDQGLADALRARAEKIATPVAADEVELVANAGAAPTAVHAVTRAEYARFAAATGRPSALCREKLSLLRLVKPRDWKTPGFEQTDAQPVVCISYDDATAYVHWAARNGQHMRLPSSSELQSMPPSPAGGRNVAAWLRDGSIAGTGWRGPRPRTIERSRGYDDVGLRLVRD</sequence>
<reference evidence="8 9" key="1">
    <citation type="submission" date="2021-03" db="EMBL/GenBank/DDBJ databases">
        <title>Complete Genome Sequences of Two Lysobacter Strains Isolated from Sea Water (Lysobacter caseinilyticus) and Soil (Lysobacter helvus) in South Korea.</title>
        <authorList>
            <person name="Watanabe Y."/>
            <person name="Arakawa K."/>
        </authorList>
    </citation>
    <scope>NUCLEOTIDE SEQUENCE [LARGE SCALE GENOMIC DNA]</scope>
    <source>
        <strain evidence="8 9">KVB24</strain>
    </source>
</reference>
<dbReference type="Gene3D" id="3.30.200.20">
    <property type="entry name" value="Phosphorylase Kinase, domain 1"/>
    <property type="match status" value="1"/>
</dbReference>
<dbReference type="SUPFAM" id="SSF56436">
    <property type="entry name" value="C-type lectin-like"/>
    <property type="match status" value="1"/>
</dbReference>
<dbReference type="SUPFAM" id="SSF56112">
    <property type="entry name" value="Protein kinase-like (PK-like)"/>
    <property type="match status" value="1"/>
</dbReference>
<dbReference type="PROSITE" id="PS50011">
    <property type="entry name" value="PROTEIN_KINASE_DOM"/>
    <property type="match status" value="1"/>
</dbReference>
<dbReference type="PROSITE" id="PS00108">
    <property type="entry name" value="PROTEIN_KINASE_ST"/>
    <property type="match status" value="1"/>
</dbReference>
<evidence type="ECO:0000256" key="6">
    <source>
        <dbReference type="SAM" id="Coils"/>
    </source>
</evidence>
<keyword evidence="9" id="KW-1185">Reference proteome</keyword>
<keyword evidence="6" id="KW-0175">Coiled coil</keyword>
<dbReference type="CDD" id="cd14014">
    <property type="entry name" value="STKc_PknB_like"/>
    <property type="match status" value="1"/>
</dbReference>
<feature type="binding site" evidence="5">
    <location>
        <position position="49"/>
    </location>
    <ligand>
        <name>ATP</name>
        <dbReference type="ChEBI" id="CHEBI:30616"/>
    </ligand>
</feature>
<dbReference type="Proteomes" id="UP000681317">
    <property type="component" value="Chromosome"/>
</dbReference>
<dbReference type="SMART" id="SM00220">
    <property type="entry name" value="S_TKc"/>
    <property type="match status" value="1"/>
</dbReference>
<evidence type="ECO:0000313" key="9">
    <source>
        <dbReference type="Proteomes" id="UP000681317"/>
    </source>
</evidence>
<feature type="domain" description="Protein kinase" evidence="7">
    <location>
        <begin position="20"/>
        <end position="279"/>
    </location>
</feature>
<dbReference type="PANTHER" id="PTHR43289:SF34">
    <property type="entry name" value="SERINE_THREONINE-PROTEIN KINASE YBDM-RELATED"/>
    <property type="match status" value="1"/>
</dbReference>
<evidence type="ECO:0000256" key="4">
    <source>
        <dbReference type="ARBA" id="ARBA00022840"/>
    </source>
</evidence>
<evidence type="ECO:0000256" key="3">
    <source>
        <dbReference type="ARBA" id="ARBA00022777"/>
    </source>
</evidence>
<dbReference type="InterPro" id="IPR011009">
    <property type="entry name" value="Kinase-like_dom_sf"/>
</dbReference>
<keyword evidence="2 5" id="KW-0547">Nucleotide-binding</keyword>
<keyword evidence="3" id="KW-0418">Kinase</keyword>
<evidence type="ECO:0000256" key="1">
    <source>
        <dbReference type="ARBA" id="ARBA00022679"/>
    </source>
</evidence>
<keyword evidence="1" id="KW-0808">Transferase</keyword>
<dbReference type="Gene3D" id="3.90.1580.10">
    <property type="entry name" value="paralog of FGE (formylglycine-generating enzyme)"/>
    <property type="match status" value="1"/>
</dbReference>
<evidence type="ECO:0000313" key="8">
    <source>
        <dbReference type="EMBL" id="BCT93062.1"/>
    </source>
</evidence>
<evidence type="ECO:0000256" key="2">
    <source>
        <dbReference type="ARBA" id="ARBA00022741"/>
    </source>
</evidence>
<dbReference type="EMBL" id="AP024545">
    <property type="protein sequence ID" value="BCT93062.1"/>
    <property type="molecule type" value="Genomic_DNA"/>
</dbReference>
<name>A0ABN6FZ23_9GAMM</name>
<evidence type="ECO:0000256" key="5">
    <source>
        <dbReference type="PROSITE-ProRule" id="PRU10141"/>
    </source>
</evidence>
<dbReference type="InterPro" id="IPR016187">
    <property type="entry name" value="CTDL_fold"/>
</dbReference>
<dbReference type="Gene3D" id="1.10.510.10">
    <property type="entry name" value="Transferase(Phosphotransferase) domain 1"/>
    <property type="match status" value="1"/>
</dbReference>
<dbReference type="InterPro" id="IPR005532">
    <property type="entry name" value="SUMF_dom"/>
</dbReference>
<accession>A0ABN6FZ23</accession>
<dbReference type="InterPro" id="IPR017441">
    <property type="entry name" value="Protein_kinase_ATP_BS"/>
</dbReference>
<dbReference type="PROSITE" id="PS00107">
    <property type="entry name" value="PROTEIN_KINASE_ATP"/>
    <property type="match status" value="1"/>
</dbReference>
<organism evidence="8 9">
    <name type="scientific">Noviluteimonas caseinilytica</name>
    <dbReference type="NCBI Taxonomy" id="2675101"/>
    <lineage>
        <taxon>Bacteria</taxon>
        <taxon>Pseudomonadati</taxon>
        <taxon>Pseudomonadota</taxon>
        <taxon>Gammaproteobacteria</taxon>
        <taxon>Lysobacterales</taxon>
        <taxon>Lysobacteraceae</taxon>
        <taxon>Noviluteimonas</taxon>
    </lineage>
</organism>
<dbReference type="PANTHER" id="PTHR43289">
    <property type="entry name" value="MITOGEN-ACTIVATED PROTEIN KINASE KINASE KINASE 20-RELATED"/>
    <property type="match status" value="1"/>
</dbReference>
<dbReference type="Pfam" id="PF00069">
    <property type="entry name" value="Pkinase"/>
    <property type="match status" value="1"/>
</dbReference>
<keyword evidence="4 5" id="KW-0067">ATP-binding</keyword>
<gene>
    <name evidence="8" type="ORF">LYSCAS_20860</name>
</gene>
<dbReference type="RefSeq" id="WP_213434007.1">
    <property type="nucleotide sequence ID" value="NZ_AP024545.1"/>
</dbReference>